<evidence type="ECO:0000256" key="4">
    <source>
        <dbReference type="ARBA" id="ARBA00022481"/>
    </source>
</evidence>
<name>A0A1L1PR35_HYDIT</name>
<protein>
    <recommendedName>
        <fullName evidence="2">Type II secretion system protein H</fullName>
    </recommendedName>
    <alternativeName>
        <fullName evidence="10">General secretion pathway protein H</fullName>
    </alternativeName>
</protein>
<gene>
    <name evidence="13" type="ORF">BN948_04655</name>
</gene>
<dbReference type="Pfam" id="PF12019">
    <property type="entry name" value="GspH"/>
    <property type="match status" value="1"/>
</dbReference>
<evidence type="ECO:0000256" key="5">
    <source>
        <dbReference type="ARBA" id="ARBA00022519"/>
    </source>
</evidence>
<dbReference type="SUPFAM" id="SSF54523">
    <property type="entry name" value="Pili subunits"/>
    <property type="match status" value="1"/>
</dbReference>
<evidence type="ECO:0000256" key="6">
    <source>
        <dbReference type="ARBA" id="ARBA00022692"/>
    </source>
</evidence>
<keyword evidence="14" id="KW-1185">Reference proteome</keyword>
<dbReference type="GO" id="GO:0005886">
    <property type="term" value="C:plasma membrane"/>
    <property type="evidence" value="ECO:0007669"/>
    <property type="project" value="UniProtKB-SubCell"/>
</dbReference>
<keyword evidence="8 11" id="KW-0472">Membrane</keyword>
<keyword evidence="4" id="KW-0488">Methylation</keyword>
<comment type="similarity">
    <text evidence="9">Belongs to the GSP H family.</text>
</comment>
<dbReference type="InterPro" id="IPR045584">
    <property type="entry name" value="Pilin-like"/>
</dbReference>
<dbReference type="RefSeq" id="WP_009520097.1">
    <property type="nucleotide sequence ID" value="NZ_CCAE010000070.1"/>
</dbReference>
<evidence type="ECO:0000256" key="8">
    <source>
        <dbReference type="ARBA" id="ARBA00023136"/>
    </source>
</evidence>
<dbReference type="GO" id="GO:0015627">
    <property type="term" value="C:type II protein secretion system complex"/>
    <property type="evidence" value="ECO:0007669"/>
    <property type="project" value="InterPro"/>
</dbReference>
<reference evidence="14" key="1">
    <citation type="submission" date="2014-02" db="EMBL/GenBank/DDBJ databases">
        <authorList>
            <person name="Gan H."/>
        </authorList>
    </citation>
    <scope>NUCLEOTIDE SEQUENCE [LARGE SCALE GENOMIC DNA]</scope>
    <source>
        <strain evidence="14">S1</strain>
    </source>
</reference>
<feature type="domain" description="General secretion pathway GspH" evidence="12">
    <location>
        <begin position="55"/>
        <end position="172"/>
    </location>
</feature>
<dbReference type="GO" id="GO:0015628">
    <property type="term" value="P:protein secretion by the type II secretion system"/>
    <property type="evidence" value="ECO:0007669"/>
    <property type="project" value="InterPro"/>
</dbReference>
<dbReference type="NCBIfam" id="TIGR02532">
    <property type="entry name" value="IV_pilin_GFxxxE"/>
    <property type="match status" value="1"/>
</dbReference>
<keyword evidence="7 11" id="KW-1133">Transmembrane helix</keyword>
<keyword evidence="5" id="KW-0997">Cell inner membrane</keyword>
<dbReference type="InterPro" id="IPR022346">
    <property type="entry name" value="T2SS_GspH"/>
</dbReference>
<reference evidence="14" key="2">
    <citation type="submission" date="2014-11" db="EMBL/GenBank/DDBJ databases">
        <title>Draft genome sequence of Hydrogenophaga intermedia S1.</title>
        <authorList>
            <person name="Gan H.M."/>
            <person name="Chew T.H."/>
            <person name="Stolz A."/>
        </authorList>
    </citation>
    <scope>NUCLEOTIDE SEQUENCE [LARGE SCALE GENOMIC DNA]</scope>
    <source>
        <strain evidence="14">S1</strain>
    </source>
</reference>
<evidence type="ECO:0000313" key="14">
    <source>
        <dbReference type="Proteomes" id="UP000028878"/>
    </source>
</evidence>
<evidence type="ECO:0000259" key="12">
    <source>
        <dbReference type="Pfam" id="PF12019"/>
    </source>
</evidence>
<dbReference type="Pfam" id="PF07963">
    <property type="entry name" value="N_methyl"/>
    <property type="match status" value="1"/>
</dbReference>
<evidence type="ECO:0000256" key="7">
    <source>
        <dbReference type="ARBA" id="ARBA00022989"/>
    </source>
</evidence>
<dbReference type="InterPro" id="IPR012902">
    <property type="entry name" value="N_methyl_site"/>
</dbReference>
<dbReference type="EMBL" id="CCAE010000070">
    <property type="protein sequence ID" value="CDN90213.1"/>
    <property type="molecule type" value="Genomic_DNA"/>
</dbReference>
<dbReference type="Gene3D" id="3.55.40.10">
    <property type="entry name" value="minor pseudopilin epsh domain"/>
    <property type="match status" value="1"/>
</dbReference>
<keyword evidence="3" id="KW-1003">Cell membrane</keyword>
<dbReference type="AlphaFoldDB" id="A0A1L1PR35"/>
<accession>A0A1L1PR35</accession>
<evidence type="ECO:0000256" key="9">
    <source>
        <dbReference type="ARBA" id="ARBA00025772"/>
    </source>
</evidence>
<comment type="subcellular location">
    <subcellularLocation>
        <location evidence="1">Cell inner membrane</location>
        <topology evidence="1">Single-pass membrane protein</topology>
    </subcellularLocation>
</comment>
<feature type="transmembrane region" description="Helical" evidence="11">
    <location>
        <begin position="20"/>
        <end position="43"/>
    </location>
</feature>
<evidence type="ECO:0000256" key="1">
    <source>
        <dbReference type="ARBA" id="ARBA00004377"/>
    </source>
</evidence>
<proteinExistence type="inferred from homology"/>
<keyword evidence="6 11" id="KW-0812">Transmembrane</keyword>
<evidence type="ECO:0000256" key="2">
    <source>
        <dbReference type="ARBA" id="ARBA00021549"/>
    </source>
</evidence>
<dbReference type="PROSITE" id="PS00409">
    <property type="entry name" value="PROKAR_NTER_METHYL"/>
    <property type="match status" value="1"/>
</dbReference>
<dbReference type="Proteomes" id="UP000028878">
    <property type="component" value="Unassembled WGS sequence"/>
</dbReference>
<evidence type="ECO:0000256" key="11">
    <source>
        <dbReference type="SAM" id="Phobius"/>
    </source>
</evidence>
<evidence type="ECO:0000313" key="13">
    <source>
        <dbReference type="EMBL" id="CDN90213.1"/>
    </source>
</evidence>
<evidence type="ECO:0000256" key="3">
    <source>
        <dbReference type="ARBA" id="ARBA00022475"/>
    </source>
</evidence>
<sequence length="180" mass="19121">MRSLTPGLHGNHPRRVSGLTLIELLVTMSVLAVLLAVGIPSFASLMQRWRVDATIESLVADIRLARSTATRTSRAVVMCARAADGNCSAGNDWSTGWVVFSDLNGDSALDVGEPLIAERPNQSGMASMPDKTSQARLTFRANGTLESGKTSVGIRPKDSAKTVASVVINAMGRTRVQTIN</sequence>
<evidence type="ECO:0000256" key="10">
    <source>
        <dbReference type="ARBA" id="ARBA00030775"/>
    </source>
</evidence>
<organism evidence="13 14">
    <name type="scientific">Hydrogenophaga intermedia</name>
    <dbReference type="NCBI Taxonomy" id="65786"/>
    <lineage>
        <taxon>Bacteria</taxon>
        <taxon>Pseudomonadati</taxon>
        <taxon>Pseudomonadota</taxon>
        <taxon>Betaproteobacteria</taxon>
        <taxon>Burkholderiales</taxon>
        <taxon>Comamonadaceae</taxon>
        <taxon>Hydrogenophaga</taxon>
    </lineage>
</organism>